<dbReference type="InterPro" id="IPR036249">
    <property type="entry name" value="Thioredoxin-like_sf"/>
</dbReference>
<evidence type="ECO:0000256" key="2">
    <source>
        <dbReference type="ARBA" id="ARBA00022748"/>
    </source>
</evidence>
<dbReference type="Gene3D" id="3.40.30.10">
    <property type="entry name" value="Glutaredoxin"/>
    <property type="match status" value="1"/>
</dbReference>
<evidence type="ECO:0000256" key="5">
    <source>
        <dbReference type="SAM" id="MobiDB-lite"/>
    </source>
</evidence>
<name>A0ABT0U5Z0_9BACT</name>
<evidence type="ECO:0000256" key="3">
    <source>
        <dbReference type="ARBA" id="ARBA00023157"/>
    </source>
</evidence>
<dbReference type="Pfam" id="PF13905">
    <property type="entry name" value="Thioredoxin_8"/>
    <property type="match status" value="1"/>
</dbReference>
<dbReference type="EMBL" id="JAMQBK010000044">
    <property type="protein sequence ID" value="MCM2372352.1"/>
    <property type="molecule type" value="Genomic_DNA"/>
</dbReference>
<keyword evidence="2" id="KW-0201">Cytochrome c-type biogenesis</keyword>
<evidence type="ECO:0000259" key="7">
    <source>
        <dbReference type="PROSITE" id="PS51352"/>
    </source>
</evidence>
<feature type="compositionally biased region" description="Basic and acidic residues" evidence="5">
    <location>
        <begin position="499"/>
        <end position="517"/>
    </location>
</feature>
<feature type="region of interest" description="Disordered" evidence="5">
    <location>
        <begin position="495"/>
        <end position="517"/>
    </location>
</feature>
<dbReference type="PROSITE" id="PS51352">
    <property type="entry name" value="THIOREDOXIN_2"/>
    <property type="match status" value="1"/>
</dbReference>
<dbReference type="Proteomes" id="UP001202961">
    <property type="component" value="Unassembled WGS sequence"/>
</dbReference>
<comment type="subcellular location">
    <subcellularLocation>
        <location evidence="1">Cell envelope</location>
    </subcellularLocation>
</comment>
<dbReference type="PANTHER" id="PTHR42852:SF6">
    <property type="entry name" value="THIOL:DISULFIDE INTERCHANGE PROTEIN DSBE"/>
    <property type="match status" value="1"/>
</dbReference>
<sequence length="517" mass="56860">MKRLLAAGLVVVLSILSATAADSLYGTIDGWGQMVDPDGDCRFEIGDDSVTVTFGPGAHGLDAEGNRMNAPRVLRSVSGDFSASTVVHGNLPLPELPYAYVSGGLVLMQDPKNYIRLERASFIRRGKKSYYTNFEQRIDAKRTRMGKFVDFPLDAERDVELRLEVVGETVRALVRHVGEGWHELGTAKITAGQTLQTGVSGVKTTPDEVKVTFSQFRLDRDDRVEAEESSKIDLSQPAKTVALPRIPNSALMKLLPKLNALQTRSNNADEMSDEEVDQLIMDAKELASEKVDGLPAPLGVAIAKGLAGSLQQASKPKAAVRVYREFAELLVELDGEEGDNKASIASLRSLADKMETQIELIGKPIVVNGKLFSGESVVWTDYVGKVVLVDFWASWCGPCRREIPNIKAQYEAYHDQGFEVLGICLDRDREKAEEYIESAEIPWSSIYDQDADGESMAKRYEITAIPTAILVDQEGTIISFDARGETLPKLLTKLFPATDRPESDRQPPALRTEHSSK</sequence>
<dbReference type="InterPro" id="IPR050553">
    <property type="entry name" value="Thioredoxin_ResA/DsbE_sf"/>
</dbReference>
<dbReference type="InterPro" id="IPR013766">
    <property type="entry name" value="Thioredoxin_domain"/>
</dbReference>
<gene>
    <name evidence="8" type="ORF">NB063_17225</name>
</gene>
<organism evidence="8 9">
    <name type="scientific">Aporhodopirellula aestuarii</name>
    <dbReference type="NCBI Taxonomy" id="2950107"/>
    <lineage>
        <taxon>Bacteria</taxon>
        <taxon>Pseudomonadati</taxon>
        <taxon>Planctomycetota</taxon>
        <taxon>Planctomycetia</taxon>
        <taxon>Pirellulales</taxon>
        <taxon>Pirellulaceae</taxon>
        <taxon>Aporhodopirellula</taxon>
    </lineage>
</organism>
<keyword evidence="6" id="KW-0732">Signal</keyword>
<protein>
    <submittedName>
        <fullName evidence="8">Redoxin domain-containing protein</fullName>
    </submittedName>
</protein>
<dbReference type="InterPro" id="IPR017937">
    <property type="entry name" value="Thioredoxin_CS"/>
</dbReference>
<dbReference type="Gene3D" id="2.60.120.200">
    <property type="match status" value="1"/>
</dbReference>
<keyword evidence="4" id="KW-0676">Redox-active center</keyword>
<reference evidence="8 9" key="1">
    <citation type="journal article" date="2022" name="Syst. Appl. Microbiol.">
        <title>Rhodopirellula aestuarii sp. nov., a novel member of the genus Rhodopirellula isolated from brackish sediments collected in the Tagus River estuary, Portugal.</title>
        <authorList>
            <person name="Vitorino I.R."/>
            <person name="Klimek D."/>
            <person name="Calusinska M."/>
            <person name="Lobo-da-Cunha A."/>
            <person name="Vasconcelos V."/>
            <person name="Lage O.M."/>
        </authorList>
    </citation>
    <scope>NUCLEOTIDE SEQUENCE [LARGE SCALE GENOMIC DNA]</scope>
    <source>
        <strain evidence="8 9">ICT_H3.1</strain>
    </source>
</reference>
<evidence type="ECO:0000313" key="8">
    <source>
        <dbReference type="EMBL" id="MCM2372352.1"/>
    </source>
</evidence>
<evidence type="ECO:0000313" key="9">
    <source>
        <dbReference type="Proteomes" id="UP001202961"/>
    </source>
</evidence>
<evidence type="ECO:0000256" key="1">
    <source>
        <dbReference type="ARBA" id="ARBA00004196"/>
    </source>
</evidence>
<dbReference type="CDD" id="cd02966">
    <property type="entry name" value="TlpA_like_family"/>
    <property type="match status" value="1"/>
</dbReference>
<proteinExistence type="predicted"/>
<dbReference type="InterPro" id="IPR012336">
    <property type="entry name" value="Thioredoxin-like_fold"/>
</dbReference>
<evidence type="ECO:0000256" key="4">
    <source>
        <dbReference type="ARBA" id="ARBA00023284"/>
    </source>
</evidence>
<accession>A0ABT0U5Z0</accession>
<dbReference type="PROSITE" id="PS00194">
    <property type="entry name" value="THIOREDOXIN_1"/>
    <property type="match status" value="1"/>
</dbReference>
<feature type="chain" id="PRO_5047332329" evidence="6">
    <location>
        <begin position="21"/>
        <end position="517"/>
    </location>
</feature>
<keyword evidence="3" id="KW-1015">Disulfide bond</keyword>
<evidence type="ECO:0000256" key="6">
    <source>
        <dbReference type="SAM" id="SignalP"/>
    </source>
</evidence>
<dbReference type="SUPFAM" id="SSF52833">
    <property type="entry name" value="Thioredoxin-like"/>
    <property type="match status" value="1"/>
</dbReference>
<dbReference type="RefSeq" id="WP_250929986.1">
    <property type="nucleotide sequence ID" value="NZ_JAMQBK010000044.1"/>
</dbReference>
<dbReference type="PANTHER" id="PTHR42852">
    <property type="entry name" value="THIOL:DISULFIDE INTERCHANGE PROTEIN DSBE"/>
    <property type="match status" value="1"/>
</dbReference>
<feature type="domain" description="Thioredoxin" evidence="7">
    <location>
        <begin position="349"/>
        <end position="499"/>
    </location>
</feature>
<comment type="caution">
    <text evidence="8">The sequence shown here is derived from an EMBL/GenBank/DDBJ whole genome shotgun (WGS) entry which is preliminary data.</text>
</comment>
<feature type="signal peptide" evidence="6">
    <location>
        <begin position="1"/>
        <end position="20"/>
    </location>
</feature>
<keyword evidence="9" id="KW-1185">Reference proteome</keyword>